<dbReference type="GO" id="GO:0006281">
    <property type="term" value="P:DNA repair"/>
    <property type="evidence" value="ECO:0007669"/>
    <property type="project" value="InterPro"/>
</dbReference>
<sequence length="492" mass="54962">MQLLLRRHPEWAIHPVAVVAEDRPQGLICYMNTAAHKAGVRPGLRYAVGCSLAVDLRAGVVSPVEINEAVEAIMKQLRHFTPEIEPSAEEPGVFWLNGTGLTRLYPSYEVWVRLIASDLNRMSFRATVVMGFTRFGTYAVARAQNGTVVLNDPVDERAAVRQVRIECLEIDSDLRDTLAKLGVTTVGAFLALPAGGLLARFGESAYRLHRMASGELWTPLQPLKPQESIRQRLLLDDPETEAMRLLFRLKGLLHPLLKALAVRGEALAGLTLRLQLDGGGWHEEQIRPAAPTLDPVQLLDLIRLRLEAVELPNGVIEIELEASSVLAPAEQYRLIVERPRRDLEAASLALARIRATFGDEAVGRVRLADAHLPEASFRWEPLNRVVSVKCKVSSDEPEDRGDTQHPTLNTKKRSLVRRIFVKPVPLRLPPGSTLHGPYIVSGGWWGRDLSACGHAQAGTHRDYYFAETRHGELLWIYYDPNRSHWYLHGLVE</sequence>
<evidence type="ECO:0000259" key="2">
    <source>
        <dbReference type="Pfam" id="PF00817"/>
    </source>
</evidence>
<dbReference type="InterPro" id="IPR050356">
    <property type="entry name" value="SulA_CellDiv_inhibitor"/>
</dbReference>
<dbReference type="KEGG" id="mox:DAMO_1293"/>
<dbReference type="Pfam" id="PF00817">
    <property type="entry name" value="IMS"/>
    <property type="match status" value="1"/>
</dbReference>
<evidence type="ECO:0000313" key="4">
    <source>
        <dbReference type="Proteomes" id="UP000006898"/>
    </source>
</evidence>
<dbReference type="HOGENOM" id="CLU_556576_0_0_0"/>
<name>D5MF24_METO1</name>
<dbReference type="CDD" id="cd03468">
    <property type="entry name" value="PolY_like"/>
    <property type="match status" value="1"/>
</dbReference>
<dbReference type="PATRIC" id="fig|671143.5.peg.1133"/>
<accession>D5MF24</accession>
<dbReference type="PANTHER" id="PTHR35369">
    <property type="entry name" value="BLR3025 PROTEIN-RELATED"/>
    <property type="match status" value="1"/>
</dbReference>
<dbReference type="PANTHER" id="PTHR35369:SF2">
    <property type="entry name" value="BLR3025 PROTEIN"/>
    <property type="match status" value="1"/>
</dbReference>
<organism evidence="3 4">
    <name type="scientific">Methylomirabilis oxygeniifera</name>
    <dbReference type="NCBI Taxonomy" id="671143"/>
    <lineage>
        <taxon>Bacteria</taxon>
        <taxon>Candidatus Methylomirabilota</taxon>
        <taxon>Candidatus Methylomirabilia</taxon>
        <taxon>Candidatus Methylomirabilales</taxon>
        <taxon>Candidatus Methylomirabilaceae</taxon>
        <taxon>Candidatus Methylomirabilis</taxon>
    </lineage>
</organism>
<evidence type="ECO:0000256" key="1">
    <source>
        <dbReference type="ARBA" id="ARBA00022763"/>
    </source>
</evidence>
<dbReference type="InterPro" id="IPR001126">
    <property type="entry name" value="UmuC"/>
</dbReference>
<gene>
    <name evidence="3" type="ORF">DAMO_1293</name>
</gene>
<dbReference type="AlphaFoldDB" id="D5MF24"/>
<feature type="domain" description="UmuC" evidence="2">
    <location>
        <begin position="3"/>
        <end position="128"/>
    </location>
</feature>
<dbReference type="SUPFAM" id="SSF56672">
    <property type="entry name" value="DNA/RNA polymerases"/>
    <property type="match status" value="1"/>
</dbReference>
<dbReference type="eggNOG" id="COG0389">
    <property type="taxonomic scope" value="Bacteria"/>
</dbReference>
<dbReference type="STRING" id="671143.DAMO_1293"/>
<proteinExistence type="predicted"/>
<keyword evidence="1" id="KW-0227">DNA damage</keyword>
<reference evidence="3 4" key="1">
    <citation type="journal article" date="2010" name="Nature">
        <title>Nitrite-driven anaerobic methane oxidation by oxygenic bacteria.</title>
        <authorList>
            <person name="Ettwig K.F."/>
            <person name="Butler M.K."/>
            <person name="Le Paslier D."/>
            <person name="Pelletier E."/>
            <person name="Mangenot S."/>
            <person name="Kuypers M.M.M."/>
            <person name="Schreiber F."/>
            <person name="Dutilh B.E."/>
            <person name="Zedelius J."/>
            <person name="de Beer D."/>
            <person name="Gloerich J."/>
            <person name="Wessels H.J.C.T."/>
            <person name="van Allen T."/>
            <person name="Luesken F."/>
            <person name="Wu M."/>
            <person name="van de Pas-Schoonen K.T."/>
            <person name="Op den Camp H.J.M."/>
            <person name="Janssen-Megens E.M."/>
            <person name="Francoijs K-J."/>
            <person name="Stunnenberg H."/>
            <person name="Weissenbach J."/>
            <person name="Jetten M.S.M."/>
            <person name="Strous M."/>
        </authorList>
    </citation>
    <scope>NUCLEOTIDE SEQUENCE [LARGE SCALE GENOMIC DNA]</scope>
</reference>
<protein>
    <recommendedName>
        <fullName evidence="2">UmuC domain-containing protein</fullName>
    </recommendedName>
</protein>
<dbReference type="EMBL" id="FP565575">
    <property type="protein sequence ID" value="CBE68353.1"/>
    <property type="molecule type" value="Genomic_DNA"/>
</dbReference>
<dbReference type="Proteomes" id="UP000006898">
    <property type="component" value="Chromosome"/>
</dbReference>
<evidence type="ECO:0000313" key="3">
    <source>
        <dbReference type="EMBL" id="CBE68353.1"/>
    </source>
</evidence>
<dbReference type="InterPro" id="IPR043502">
    <property type="entry name" value="DNA/RNA_pol_sf"/>
</dbReference>